<name>A0A238LEP8_9RHOB</name>
<evidence type="ECO:0000256" key="7">
    <source>
        <dbReference type="ARBA" id="ARBA00023136"/>
    </source>
</evidence>
<keyword evidence="5 8" id="KW-1133">Transmembrane helix</keyword>
<dbReference type="PANTHER" id="PTHR32024:SF3">
    <property type="entry name" value="TRK SYSTEM POTASSIUM UPTAKE PROTEIN"/>
    <property type="match status" value="1"/>
</dbReference>
<feature type="transmembrane region" description="Helical" evidence="8">
    <location>
        <begin position="421"/>
        <end position="441"/>
    </location>
</feature>
<feature type="transmembrane region" description="Helical" evidence="8">
    <location>
        <begin position="136"/>
        <end position="158"/>
    </location>
</feature>
<accession>A0A238LEP8</accession>
<feature type="transmembrane region" description="Helical" evidence="8">
    <location>
        <begin position="223"/>
        <end position="243"/>
    </location>
</feature>
<keyword evidence="7 8" id="KW-0472">Membrane</keyword>
<proteinExistence type="predicted"/>
<feature type="transmembrane region" description="Helical" evidence="8">
    <location>
        <begin position="321"/>
        <end position="342"/>
    </location>
</feature>
<dbReference type="InterPro" id="IPR003445">
    <property type="entry name" value="Cat_transpt"/>
</dbReference>
<comment type="subcellular location">
    <subcellularLocation>
        <location evidence="1">Cell membrane</location>
        <topology evidence="1">Multi-pass membrane protein</topology>
    </subcellularLocation>
</comment>
<evidence type="ECO:0000313" key="10">
    <source>
        <dbReference type="Proteomes" id="UP000201613"/>
    </source>
</evidence>
<feature type="transmembrane region" description="Helical" evidence="8">
    <location>
        <begin position="12"/>
        <end position="34"/>
    </location>
</feature>
<dbReference type="PANTHER" id="PTHR32024">
    <property type="entry name" value="TRK SYSTEM POTASSIUM UPTAKE PROTEIN TRKG-RELATED"/>
    <property type="match status" value="1"/>
</dbReference>
<feature type="transmembrane region" description="Helical" evidence="8">
    <location>
        <begin position="288"/>
        <end position="309"/>
    </location>
</feature>
<sequence length="512" mass="55187">MSMARQVSERKVGTPFFVTIMAVGSAAMLVPAIHAWSRSDFATGRIFLYGAIIGLVVSGLIALATQGRKPANPARSQLLTLVAAFTVMPAIFAMPLYEAVWNTSFLNAWFEMVSSFTTTGATVYDNFGRLNSSLHLWRATVGWLGGLLVWIMAVAILAPMKIGGFEVRSAILDPGDGLRHSQFGKKLDLSERLSRYGRQLVPIYVGLTAMLWLGLLVAGERPFVAICHAMSVIATSGISPIGGVEYSRTGFSGEILIFVFFVFGISRLTFSSGLFADDSRKLWRDPEFQMAAALVLIVPTLLMLRHFVAAAETSGDMPIEMVFHAAWGALFTVLSFLTTTGFESADWMGAQDWSGLETPGLILVGLALVGGGVATTAGGVKLLRVYALFKHGERELGRLVYPNSVGGSGGEARRIRRQGAYISWIFFMLFALSVAGIMLLLTMTGVQFETSMVLAVSALSTTGPLAVVAAETPISYSGIPDTAKMILAFAMVLGRLETLAILALFNPDFWRS</sequence>
<evidence type="ECO:0000256" key="2">
    <source>
        <dbReference type="ARBA" id="ARBA00022448"/>
    </source>
</evidence>
<evidence type="ECO:0000313" key="9">
    <source>
        <dbReference type="EMBL" id="SMY07390.1"/>
    </source>
</evidence>
<evidence type="ECO:0000256" key="4">
    <source>
        <dbReference type="ARBA" id="ARBA00022692"/>
    </source>
</evidence>
<feature type="transmembrane region" description="Helical" evidence="8">
    <location>
        <begin position="46"/>
        <end position="66"/>
    </location>
</feature>
<feature type="transmembrane region" description="Helical" evidence="8">
    <location>
        <begin position="362"/>
        <end position="383"/>
    </location>
</feature>
<dbReference type="Pfam" id="PF02386">
    <property type="entry name" value="TrkH"/>
    <property type="match status" value="1"/>
</dbReference>
<feature type="transmembrane region" description="Helical" evidence="8">
    <location>
        <begin position="255"/>
        <end position="276"/>
    </location>
</feature>
<dbReference type="Proteomes" id="UP000201613">
    <property type="component" value="Unassembled WGS sequence"/>
</dbReference>
<feature type="transmembrane region" description="Helical" evidence="8">
    <location>
        <begin position="200"/>
        <end position="217"/>
    </location>
</feature>
<dbReference type="GO" id="GO:0005886">
    <property type="term" value="C:plasma membrane"/>
    <property type="evidence" value="ECO:0007669"/>
    <property type="project" value="UniProtKB-SubCell"/>
</dbReference>
<keyword evidence="4 8" id="KW-0812">Transmembrane</keyword>
<evidence type="ECO:0000256" key="3">
    <source>
        <dbReference type="ARBA" id="ARBA00022475"/>
    </source>
</evidence>
<dbReference type="GO" id="GO:0008324">
    <property type="term" value="F:monoatomic cation transmembrane transporter activity"/>
    <property type="evidence" value="ECO:0007669"/>
    <property type="project" value="InterPro"/>
</dbReference>
<feature type="transmembrane region" description="Helical" evidence="8">
    <location>
        <begin position="78"/>
        <end position="97"/>
    </location>
</feature>
<evidence type="ECO:0000256" key="5">
    <source>
        <dbReference type="ARBA" id="ARBA00022989"/>
    </source>
</evidence>
<dbReference type="AlphaFoldDB" id="A0A238LEP8"/>
<evidence type="ECO:0000256" key="6">
    <source>
        <dbReference type="ARBA" id="ARBA00023065"/>
    </source>
</evidence>
<reference evidence="9 10" key="1">
    <citation type="submission" date="2017-05" db="EMBL/GenBank/DDBJ databases">
        <authorList>
            <person name="Song R."/>
            <person name="Chenine A.L."/>
            <person name="Ruprecht R.M."/>
        </authorList>
    </citation>
    <scope>NUCLEOTIDE SEQUENCE [LARGE SCALE GENOMIC DNA]</scope>
    <source>
        <strain evidence="9 10">CECT 8899</strain>
    </source>
</reference>
<protein>
    <submittedName>
        <fullName evidence="9">Trk system potassium uptake protein TrkH</fullName>
    </submittedName>
</protein>
<keyword evidence="6" id="KW-0406">Ion transport</keyword>
<feature type="transmembrane region" description="Helical" evidence="8">
    <location>
        <begin position="453"/>
        <end position="474"/>
    </location>
</feature>
<keyword evidence="3" id="KW-1003">Cell membrane</keyword>
<feature type="transmembrane region" description="Helical" evidence="8">
    <location>
        <begin position="486"/>
        <end position="505"/>
    </location>
</feature>
<gene>
    <name evidence="9" type="primary">trkH_1</name>
    <name evidence="9" type="ORF">LOM8899_01525</name>
</gene>
<dbReference type="GO" id="GO:0030001">
    <property type="term" value="P:metal ion transport"/>
    <property type="evidence" value="ECO:0007669"/>
    <property type="project" value="UniProtKB-ARBA"/>
</dbReference>
<dbReference type="EMBL" id="FXZK01000002">
    <property type="protein sequence ID" value="SMY07390.1"/>
    <property type="molecule type" value="Genomic_DNA"/>
</dbReference>
<evidence type="ECO:0000256" key="1">
    <source>
        <dbReference type="ARBA" id="ARBA00004651"/>
    </source>
</evidence>
<keyword evidence="2" id="KW-0813">Transport</keyword>
<evidence type="ECO:0000256" key="8">
    <source>
        <dbReference type="SAM" id="Phobius"/>
    </source>
</evidence>
<organism evidence="9 10">
    <name type="scientific">Flavimaricola marinus</name>
    <dbReference type="NCBI Taxonomy" id="1819565"/>
    <lineage>
        <taxon>Bacteria</taxon>
        <taxon>Pseudomonadati</taxon>
        <taxon>Pseudomonadota</taxon>
        <taxon>Alphaproteobacteria</taxon>
        <taxon>Rhodobacterales</taxon>
        <taxon>Paracoccaceae</taxon>
        <taxon>Flavimaricola</taxon>
    </lineage>
</organism>
<keyword evidence="10" id="KW-1185">Reference proteome</keyword>